<gene>
    <name evidence="1" type="ORF">BBH99_18715</name>
    <name evidence="2" type="ORF">SAMN05444407_104107</name>
</gene>
<reference evidence="2 4" key="2">
    <citation type="submission" date="2016-11" db="EMBL/GenBank/DDBJ databases">
        <authorList>
            <person name="Jaros S."/>
            <person name="Januszkiewicz K."/>
            <person name="Wedrychowicz H."/>
        </authorList>
    </citation>
    <scope>NUCLEOTIDE SEQUENCE [LARGE SCALE GENOMIC DNA]</scope>
    <source>
        <strain evidence="2 4">DSM 27621</strain>
    </source>
</reference>
<reference evidence="1 3" key="1">
    <citation type="submission" date="2016-07" db="EMBL/GenBank/DDBJ databases">
        <authorList>
            <person name="Jeong J.-J."/>
            <person name="Kim D.W."/>
            <person name="Sang M.K."/>
            <person name="Choi I.-G."/>
            <person name="Kim K.D."/>
        </authorList>
    </citation>
    <scope>NUCLEOTIDE SEQUENCE [LARGE SCALE GENOMIC DNA]</scope>
    <source>
        <strain evidence="1 3">C-26</strain>
    </source>
</reference>
<dbReference type="STRING" id="1423959.SAMN05444407_104107"/>
<name>A0A1M7AT81_9FLAO</name>
<dbReference type="OrthoDB" id="1149023at2"/>
<protein>
    <submittedName>
        <fullName evidence="2">Uncharacterized protein</fullName>
    </submittedName>
</protein>
<dbReference type="RefSeq" id="WP_066693383.1">
    <property type="nucleotide sequence ID" value="NZ_MAYF01000075.1"/>
</dbReference>
<evidence type="ECO:0000313" key="2">
    <source>
        <dbReference type="EMBL" id="SHL45923.1"/>
    </source>
</evidence>
<proteinExistence type="predicted"/>
<organism evidence="2 4">
    <name type="scientific">Chryseobacterium contaminans</name>
    <dbReference type="NCBI Taxonomy" id="1423959"/>
    <lineage>
        <taxon>Bacteria</taxon>
        <taxon>Pseudomonadati</taxon>
        <taxon>Bacteroidota</taxon>
        <taxon>Flavobacteriia</taxon>
        <taxon>Flavobacteriales</taxon>
        <taxon>Weeksellaceae</taxon>
        <taxon>Chryseobacterium group</taxon>
        <taxon>Chryseobacterium</taxon>
    </lineage>
</organism>
<evidence type="ECO:0000313" key="3">
    <source>
        <dbReference type="Proteomes" id="UP000093508"/>
    </source>
</evidence>
<evidence type="ECO:0000313" key="1">
    <source>
        <dbReference type="EMBL" id="OCA79509.1"/>
    </source>
</evidence>
<accession>A0A1M7AT81</accession>
<sequence length="123" mass="14373">MQQYKWEQLSYQTSALEKETPYAEYKTSFEVDPKDINLKIIGWSESQDLKNDSNIRKEVDAFYEDFKRTLETGSQSKYLAMLKNSIHEEAAYRCKVSGSGLFKTGIIYHGERRSDVNGCHWEN</sequence>
<dbReference type="EMBL" id="FRBM01000004">
    <property type="protein sequence ID" value="SHL45923.1"/>
    <property type="molecule type" value="Genomic_DNA"/>
</dbReference>
<dbReference type="EMBL" id="MAYF01000075">
    <property type="protein sequence ID" value="OCA79509.1"/>
    <property type="molecule type" value="Genomic_DNA"/>
</dbReference>
<keyword evidence="3" id="KW-1185">Reference proteome</keyword>
<dbReference type="Proteomes" id="UP000093508">
    <property type="component" value="Unassembled WGS sequence"/>
</dbReference>
<dbReference type="Proteomes" id="UP000184069">
    <property type="component" value="Unassembled WGS sequence"/>
</dbReference>
<dbReference type="AlphaFoldDB" id="A0A1M7AT81"/>
<evidence type="ECO:0000313" key="4">
    <source>
        <dbReference type="Proteomes" id="UP000184069"/>
    </source>
</evidence>